<evidence type="ECO:0008006" key="3">
    <source>
        <dbReference type="Google" id="ProtNLM"/>
    </source>
</evidence>
<organism evidence="1 2">
    <name type="scientific">Weissella viridescens</name>
    <name type="common">Lactobacillus viridescens</name>
    <dbReference type="NCBI Taxonomy" id="1629"/>
    <lineage>
        <taxon>Bacteria</taxon>
        <taxon>Bacillati</taxon>
        <taxon>Bacillota</taxon>
        <taxon>Bacilli</taxon>
        <taxon>Lactobacillales</taxon>
        <taxon>Lactobacillaceae</taxon>
        <taxon>Weissella</taxon>
    </lineage>
</organism>
<comment type="caution">
    <text evidence="1">The sequence shown here is derived from an EMBL/GenBank/DDBJ whole genome shotgun (WGS) entry which is preliminary data.</text>
</comment>
<name>A0A3P2RBY0_WEIVI</name>
<evidence type="ECO:0000313" key="1">
    <source>
        <dbReference type="EMBL" id="RRG18249.1"/>
    </source>
</evidence>
<protein>
    <recommendedName>
        <fullName evidence="3">XRE family transcriptional regulator</fullName>
    </recommendedName>
</protein>
<evidence type="ECO:0000313" key="2">
    <source>
        <dbReference type="Proteomes" id="UP000275836"/>
    </source>
</evidence>
<proteinExistence type="predicted"/>
<dbReference type="EMBL" id="RHGY01000002">
    <property type="protein sequence ID" value="RRG18249.1"/>
    <property type="molecule type" value="Genomic_DNA"/>
</dbReference>
<reference evidence="1 2" key="1">
    <citation type="submission" date="2018-10" db="EMBL/GenBank/DDBJ databases">
        <title>Draft genome sequence of Weissella viridescens UCO-SMC3.</title>
        <authorList>
            <person name="Garcia-Cancino A."/>
            <person name="Espinoza-Monje M."/>
            <person name="Albarracin L."/>
            <person name="Garcia-Castillo V."/>
            <person name="Campos-Martin J."/>
            <person name="Nakano Y."/>
            <person name="Guitierrez-Zamorano C."/>
            <person name="Ikeda-Ohtsubo W."/>
            <person name="Morita H."/>
            <person name="Kitazawa H."/>
            <person name="Villena J."/>
        </authorList>
    </citation>
    <scope>NUCLEOTIDE SEQUENCE [LARGE SCALE GENOMIC DNA]</scope>
    <source>
        <strain evidence="1 2">UCO-SMC3</strain>
    </source>
</reference>
<gene>
    <name evidence="1" type="ORF">D3P96_02880</name>
</gene>
<dbReference type="RefSeq" id="WP_124942894.1">
    <property type="nucleotide sequence ID" value="NZ_RHGY01000002.1"/>
</dbReference>
<sequence length="78" mass="9358">MKSNLIEIDDVFRKIINKRVDYRRAYGNEKYDYMSLNMIAIEIGVSDTLLRRVLNGEAKRLQLEKYNKLQKWMEATKD</sequence>
<dbReference type="AlphaFoldDB" id="A0A3P2RBY0"/>
<accession>A0A3P2RBY0</accession>
<dbReference type="Proteomes" id="UP000275836">
    <property type="component" value="Unassembled WGS sequence"/>
</dbReference>